<keyword evidence="2" id="KW-0963">Cytoplasm</keyword>
<dbReference type="InterPro" id="IPR012312">
    <property type="entry name" value="Hemerythrin-like"/>
</dbReference>
<evidence type="ECO:0000256" key="1">
    <source>
        <dbReference type="ARBA" id="ARBA00004496"/>
    </source>
</evidence>
<evidence type="ECO:0000256" key="2">
    <source>
        <dbReference type="ARBA" id="ARBA00022490"/>
    </source>
</evidence>
<feature type="domain" description="Hemerythrin-like" evidence="5">
    <location>
        <begin position="100"/>
        <end position="223"/>
    </location>
</feature>
<keyword evidence="3" id="KW-0479">Metal-binding</keyword>
<dbReference type="PANTHER" id="PTHR36438:SF1">
    <property type="entry name" value="IRON-SULFUR CLUSTER REPAIR PROTEIN YTFE"/>
    <property type="match status" value="1"/>
</dbReference>
<evidence type="ECO:0000313" key="6">
    <source>
        <dbReference type="EMBL" id="KQM09083.1"/>
    </source>
</evidence>
<reference evidence="6" key="1">
    <citation type="submission" date="2015-08" db="EMBL/GenBank/DDBJ databases">
        <title>Candidatus Bacteriodes Periocalifornicus.</title>
        <authorList>
            <person name="McLean J.S."/>
            <person name="Kelley S."/>
        </authorList>
    </citation>
    <scope>NUCLEOTIDE SEQUENCE [LARGE SCALE GENOMIC DNA]</scope>
    <source>
        <strain evidence="6">12B</strain>
    </source>
</reference>
<evidence type="ECO:0000259" key="5">
    <source>
        <dbReference type="Pfam" id="PF01814"/>
    </source>
</evidence>
<evidence type="ECO:0000256" key="4">
    <source>
        <dbReference type="ARBA" id="ARBA00023004"/>
    </source>
</evidence>
<dbReference type="AlphaFoldDB" id="A0A0Q4B7V6"/>
<name>A0A0Q4B7V6_9BACT</name>
<dbReference type="EMBL" id="LIIK01000013">
    <property type="protein sequence ID" value="KQM09083.1"/>
    <property type="molecule type" value="Genomic_DNA"/>
</dbReference>
<evidence type="ECO:0000313" key="7">
    <source>
        <dbReference type="Proteomes" id="UP000054172"/>
    </source>
</evidence>
<dbReference type="Gene3D" id="1.20.120.520">
    <property type="entry name" value="nmb1532 protein domain like"/>
    <property type="match status" value="1"/>
</dbReference>
<dbReference type="STRING" id="1702214.AL399_03845"/>
<keyword evidence="4" id="KW-0408">Iron</keyword>
<dbReference type="GO" id="GO:0046872">
    <property type="term" value="F:metal ion binding"/>
    <property type="evidence" value="ECO:0007669"/>
    <property type="project" value="UniProtKB-KW"/>
</dbReference>
<dbReference type="PANTHER" id="PTHR36438">
    <property type="entry name" value="IRON-SULFUR CLUSTER REPAIR PROTEIN YTFE"/>
    <property type="match status" value="1"/>
</dbReference>
<organism evidence="6 7">
    <name type="scientific">Candidatus [Bacteroides] periocalifornicus</name>
    <dbReference type="NCBI Taxonomy" id="1702214"/>
    <lineage>
        <taxon>Bacteria</taxon>
        <taxon>Pseudomonadati</taxon>
        <taxon>Bacteroidota</taxon>
    </lineage>
</organism>
<comment type="caution">
    <text evidence="6">The sequence shown here is derived from an EMBL/GenBank/DDBJ whole genome shotgun (WGS) entry which is preliminary data.</text>
</comment>
<comment type="subcellular location">
    <subcellularLocation>
        <location evidence="1">Cytoplasm</location>
    </subcellularLocation>
</comment>
<gene>
    <name evidence="6" type="ORF">AL399_03845</name>
</gene>
<proteinExistence type="predicted"/>
<dbReference type="GO" id="GO:0005737">
    <property type="term" value="C:cytoplasm"/>
    <property type="evidence" value="ECO:0007669"/>
    <property type="project" value="UniProtKB-SubCell"/>
</dbReference>
<dbReference type="InterPro" id="IPR019903">
    <property type="entry name" value="RIC_family"/>
</dbReference>
<sequence>MHSAKFGDQTQAAEVLLRYPLALKVFERLNLPLSLGDKTIERVATEAGVTPALLLNLLYVSLFHSQDELFRLEASDLPAIVSYLEQSHHYYSLEATPEILRIIRTIGEATTSRTHALVENFFQQYSLEVDRHFSYENEVAFPYIRRLLRGSHAAINGYSIREYKQQHNDIEDKLSDLQNLLIRYLSLEEPYRLRRQLFIAIHLLGEDLSAHTCIENRILIPLVEKEEAKWKK</sequence>
<keyword evidence="7" id="KW-1185">Reference proteome</keyword>
<dbReference type="PATRIC" id="fig|1702214.3.peg.1381"/>
<dbReference type="Pfam" id="PF01814">
    <property type="entry name" value="Hemerythrin"/>
    <property type="match status" value="1"/>
</dbReference>
<accession>A0A0Q4B7V6</accession>
<evidence type="ECO:0000256" key="3">
    <source>
        <dbReference type="ARBA" id="ARBA00022723"/>
    </source>
</evidence>
<dbReference type="Proteomes" id="UP000054172">
    <property type="component" value="Unassembled WGS sequence"/>
</dbReference>
<protein>
    <recommendedName>
        <fullName evidence="5">Hemerythrin-like domain-containing protein</fullName>
    </recommendedName>
</protein>